<keyword evidence="2" id="KW-1185">Reference proteome</keyword>
<dbReference type="EMBL" id="CP004885">
    <property type="protein sequence ID" value="AGX88004.1"/>
    <property type="molecule type" value="Genomic_DNA"/>
</dbReference>
<dbReference type="eggNOG" id="COG3203">
    <property type="taxonomic scope" value="Bacteria"/>
</dbReference>
<sequence>MAAVLGTFALTAFAEPDSLPAESSRLQISGYLSLVGGRVWDGVPDVYGTAQMLDATCPCYIADWGNAGVYGRDFSITPESRIGLQGTYTLTDTASVTAQIVSRGTDERPTLTWAYASVKLSDAFEVQAGRKRIPLYYYSDFQDIGLSYPWITPPPELYGWEATNYNGASVRYEGNVQGTDVRASLFAGQEKVDDSLYYELLGYMDGYQGPTTVKWKNLVGADAEFSRGPLVARLVTMQSDIHIDNTADPDDPWEEQQRLRAHGIAVNLDFDSWFVLSEFTKLTRDYPQDGYTVSAPAKTIGAGYRWGAWTPFLNYAKFTEESSDIELYPPTGYKRTSLTLRYDLRPGNAIKVQWDKNTDITKNYGGDGKVLRIAYDLVF</sequence>
<accession>U5NCW0</accession>
<proteinExistence type="predicted"/>
<protein>
    <recommendedName>
        <fullName evidence="3">Porin</fullName>
    </recommendedName>
</protein>
<dbReference type="Proteomes" id="UP000017184">
    <property type="component" value="Chromosome"/>
</dbReference>
<evidence type="ECO:0008006" key="3">
    <source>
        <dbReference type="Google" id="ProtNLM"/>
    </source>
</evidence>
<dbReference type="KEGG" id="cbx:Cenrod_1926"/>
<dbReference type="HOGENOM" id="CLU_036480_0_0_4"/>
<dbReference type="SUPFAM" id="SSF56935">
    <property type="entry name" value="Porins"/>
    <property type="match status" value="1"/>
</dbReference>
<evidence type="ECO:0000313" key="1">
    <source>
        <dbReference type="EMBL" id="AGX88004.1"/>
    </source>
</evidence>
<evidence type="ECO:0000313" key="2">
    <source>
        <dbReference type="Proteomes" id="UP000017184"/>
    </source>
</evidence>
<dbReference type="Gene3D" id="2.40.160.10">
    <property type="entry name" value="Porin"/>
    <property type="match status" value="1"/>
</dbReference>
<organism evidence="1 2">
    <name type="scientific">Candidatus Symbiobacter mobilis CR</name>
    <dbReference type="NCBI Taxonomy" id="946483"/>
    <lineage>
        <taxon>Bacteria</taxon>
        <taxon>Pseudomonadati</taxon>
        <taxon>Pseudomonadota</taxon>
        <taxon>Betaproteobacteria</taxon>
        <taxon>Burkholderiales</taxon>
        <taxon>Comamonadaceae</taxon>
    </lineage>
</organism>
<gene>
    <name evidence="1" type="ORF">Cenrod_1926</name>
</gene>
<dbReference type="STRING" id="946483.Cenrod_1926"/>
<dbReference type="InterPro" id="IPR023614">
    <property type="entry name" value="Porin_dom_sf"/>
</dbReference>
<dbReference type="AlphaFoldDB" id="U5NCW0"/>
<name>U5NCW0_9BURK</name>
<reference evidence="1 2" key="1">
    <citation type="journal article" date="2013" name="Genome Biol.">
        <title>Genomic analysis reveals key aspects of prokaryotic symbiosis in the phototrophic consortium "Chlorochromatium aggregatum".</title>
        <authorList>
            <person name="Liu Z."/>
            <person name="Muller J."/>
            <person name="Li T."/>
            <person name="Alvey R.M."/>
            <person name="Vogl K."/>
            <person name="Frigaard N.U."/>
            <person name="Rockwell N.C."/>
            <person name="Boyd E.S."/>
            <person name="Tomsho L.P."/>
            <person name="Schuster S.C."/>
            <person name="Henke P."/>
            <person name="Rohde M."/>
            <person name="Overmann J."/>
            <person name="Bryant D.A."/>
        </authorList>
    </citation>
    <scope>NUCLEOTIDE SEQUENCE [LARGE SCALE GENOMIC DNA]</scope>
    <source>
        <strain evidence="1">CR</strain>
    </source>
</reference>